<dbReference type="GeneID" id="44999552"/>
<feature type="transmembrane region" description="Helical" evidence="6">
    <location>
        <begin position="365"/>
        <end position="382"/>
    </location>
</feature>
<dbReference type="STRING" id="272562.CA_C3065"/>
<keyword evidence="4 6" id="KW-1133">Transmembrane helix</keyword>
<dbReference type="AlphaFoldDB" id="Q97EP3"/>
<keyword evidence="3 6" id="KW-0812">Transmembrane</keyword>
<sequence length="431" mass="49757">MKERKGLKKYSTIINNFLSLFVLQGLNYILPLITVPYLVRTLGPEKYGVTVFATAFITYFQIITDYGFNLSATRKISMNKKYKKKIEEIFNSVMLIKLALTILCFIVMLVIVFCFKRFQADYKVYIYTYGMIIGNFLFPVWFFQGIEKMKYITIVNVIGKVMFTIFIFIFVRTSKDYLNVALLNSFSYILIGIISLLIVKIRFKIKFRIPKTSIIKKDIKEGWYIFTTSFLTNILTSTGTFILGLFVNEKVVGYYGAIDKIVKALVSMFSPVTQAIFPHISELFKYSHKEAKNEIIKFSKYVMFFTTIMCIVIVLFNKTIIYILYGNRYIMYSHILAYMSVWIFLSILNNFIGIQYLIGSGNGKYYSRAFTIASIITLILYIGTVEFISYNSIILGSVVGELALTISMIYFIKSKLSNDNSCKGDVVNEQN</sequence>
<dbReference type="InterPro" id="IPR050833">
    <property type="entry name" value="Poly_Biosynth_Transport"/>
</dbReference>
<name>Q97EP3_CLOAB</name>
<accession>Q97EP3</accession>
<feature type="transmembrane region" description="Helical" evidence="6">
    <location>
        <begin position="12"/>
        <end position="35"/>
    </location>
</feature>
<evidence type="ECO:0000256" key="2">
    <source>
        <dbReference type="ARBA" id="ARBA00022475"/>
    </source>
</evidence>
<gene>
    <name evidence="7" type="ordered locus">CA_C3065</name>
</gene>
<keyword evidence="2" id="KW-1003">Cell membrane</keyword>
<evidence type="ECO:0000313" key="8">
    <source>
        <dbReference type="Proteomes" id="UP000000814"/>
    </source>
</evidence>
<dbReference type="OrthoDB" id="9815702at2"/>
<dbReference type="PIR" id="B97277">
    <property type="entry name" value="B97277"/>
</dbReference>
<feature type="transmembrane region" description="Helical" evidence="6">
    <location>
        <begin position="388"/>
        <end position="412"/>
    </location>
</feature>
<dbReference type="PANTHER" id="PTHR30250:SF11">
    <property type="entry name" value="O-ANTIGEN TRANSPORTER-RELATED"/>
    <property type="match status" value="1"/>
</dbReference>
<feature type="transmembrane region" description="Helical" evidence="6">
    <location>
        <begin position="124"/>
        <end position="144"/>
    </location>
</feature>
<comment type="subcellular location">
    <subcellularLocation>
        <location evidence="1">Cell membrane</location>
        <topology evidence="1">Multi-pass membrane protein</topology>
    </subcellularLocation>
</comment>
<dbReference type="RefSeq" id="WP_010966346.1">
    <property type="nucleotide sequence ID" value="NC_003030.1"/>
</dbReference>
<feature type="transmembrane region" description="Helical" evidence="6">
    <location>
        <begin position="177"/>
        <end position="201"/>
    </location>
</feature>
<feature type="transmembrane region" description="Helical" evidence="6">
    <location>
        <begin position="301"/>
        <end position="325"/>
    </location>
</feature>
<feature type="transmembrane region" description="Helical" evidence="6">
    <location>
        <begin position="331"/>
        <end position="353"/>
    </location>
</feature>
<evidence type="ECO:0000256" key="4">
    <source>
        <dbReference type="ARBA" id="ARBA00022989"/>
    </source>
</evidence>
<dbReference type="PANTHER" id="PTHR30250">
    <property type="entry name" value="PST FAMILY PREDICTED COLANIC ACID TRANSPORTER"/>
    <property type="match status" value="1"/>
</dbReference>
<dbReference type="HOGENOM" id="CLU_022017_0_2_9"/>
<dbReference type="InterPro" id="IPR002797">
    <property type="entry name" value="Polysacc_synth"/>
</dbReference>
<evidence type="ECO:0000256" key="6">
    <source>
        <dbReference type="SAM" id="Phobius"/>
    </source>
</evidence>
<dbReference type="KEGG" id="cac:CA_C3065"/>
<keyword evidence="5 6" id="KW-0472">Membrane</keyword>
<feature type="transmembrane region" description="Helical" evidence="6">
    <location>
        <begin position="222"/>
        <end position="246"/>
    </location>
</feature>
<feature type="transmembrane region" description="Helical" evidence="6">
    <location>
        <begin position="89"/>
        <end position="112"/>
    </location>
</feature>
<dbReference type="CDD" id="cd13128">
    <property type="entry name" value="MATE_Wzx_like"/>
    <property type="match status" value="1"/>
</dbReference>
<feature type="transmembrane region" description="Helical" evidence="6">
    <location>
        <begin position="47"/>
        <end position="68"/>
    </location>
</feature>
<dbReference type="Pfam" id="PF01943">
    <property type="entry name" value="Polysacc_synt"/>
    <property type="match status" value="1"/>
</dbReference>
<evidence type="ECO:0000256" key="5">
    <source>
        <dbReference type="ARBA" id="ARBA00023136"/>
    </source>
</evidence>
<dbReference type="PATRIC" id="fig|272562.8.peg.3248"/>
<evidence type="ECO:0000256" key="1">
    <source>
        <dbReference type="ARBA" id="ARBA00004651"/>
    </source>
</evidence>
<protein>
    <submittedName>
        <fullName evidence="7">Possible O-antigen/teichoic acid transporter</fullName>
    </submittedName>
</protein>
<feature type="transmembrane region" description="Helical" evidence="6">
    <location>
        <begin position="151"/>
        <end position="171"/>
    </location>
</feature>
<proteinExistence type="predicted"/>
<dbReference type="Proteomes" id="UP000000814">
    <property type="component" value="Chromosome"/>
</dbReference>
<evidence type="ECO:0000256" key="3">
    <source>
        <dbReference type="ARBA" id="ARBA00022692"/>
    </source>
</evidence>
<dbReference type="GO" id="GO:0005886">
    <property type="term" value="C:plasma membrane"/>
    <property type="evidence" value="ECO:0007669"/>
    <property type="project" value="UniProtKB-SubCell"/>
</dbReference>
<keyword evidence="8" id="KW-1185">Reference proteome</keyword>
<dbReference type="EMBL" id="AE001437">
    <property type="protein sequence ID" value="AAK81005.1"/>
    <property type="molecule type" value="Genomic_DNA"/>
</dbReference>
<dbReference type="eggNOG" id="COG2244">
    <property type="taxonomic scope" value="Bacteria"/>
</dbReference>
<reference evidence="7 8" key="1">
    <citation type="journal article" date="2001" name="J. Bacteriol.">
        <title>Genome sequence and comparative analysis of the solvent-producing bacterium Clostridium acetobutylicum.</title>
        <authorList>
            <person name="Nolling J."/>
            <person name="Breton G."/>
            <person name="Omelchenko M.V."/>
            <person name="Makarova K.S."/>
            <person name="Zeng Q."/>
            <person name="Gibson R."/>
            <person name="Lee H.M."/>
            <person name="Dubois J."/>
            <person name="Qiu D."/>
            <person name="Hitti J."/>
            <person name="Wolf Y.I."/>
            <person name="Tatusov R.L."/>
            <person name="Sabathe F."/>
            <person name="Doucette-Stamm L."/>
            <person name="Soucaille P."/>
            <person name="Daly M.J."/>
            <person name="Bennett G.N."/>
            <person name="Koonin E.V."/>
            <person name="Smith D.R."/>
        </authorList>
    </citation>
    <scope>NUCLEOTIDE SEQUENCE [LARGE SCALE GENOMIC DNA]</scope>
    <source>
        <strain evidence="8">ATCC 824 / DSM 792 / JCM 1419 / LMG 5710 / VKM B-1787</strain>
    </source>
</reference>
<organism evidence="7 8">
    <name type="scientific">Clostridium acetobutylicum (strain ATCC 824 / DSM 792 / JCM 1419 / IAM 19013 / LMG 5710 / NBRC 13948 / NRRL B-527 / VKM B-1787 / 2291 / W)</name>
    <dbReference type="NCBI Taxonomy" id="272562"/>
    <lineage>
        <taxon>Bacteria</taxon>
        <taxon>Bacillati</taxon>
        <taxon>Bacillota</taxon>
        <taxon>Clostridia</taxon>
        <taxon>Eubacteriales</taxon>
        <taxon>Clostridiaceae</taxon>
        <taxon>Clostridium</taxon>
    </lineage>
</organism>
<evidence type="ECO:0000313" key="7">
    <source>
        <dbReference type="EMBL" id="AAK81005.1"/>
    </source>
</evidence>